<evidence type="ECO:0000256" key="2">
    <source>
        <dbReference type="ARBA" id="ARBA00023315"/>
    </source>
</evidence>
<sequence length="168" mass="19425">MAGHTVRLVAIQRIAGRDLWVLPATFRDLWALARLQRACFERRQAYSFFAFLVLWMWPGVRVLVARVGDELVGSIVGDRRGRHARVLNLCVSPAWRRRGIGTVLLAALERELAADLYTLMVEDKNAPAFALYRRFGYVPVAEIRHYYGRNRHGVLMQKRRGEHASWHE</sequence>
<accession>H5SGA7</accession>
<dbReference type="InterPro" id="IPR050680">
    <property type="entry name" value="YpeA/RimI_acetyltransf"/>
</dbReference>
<gene>
    <name evidence="5" type="ORF">HGMM_F24F10C11</name>
</gene>
<keyword evidence="1 5" id="KW-0808">Transferase</keyword>
<reference evidence="5" key="2">
    <citation type="journal article" date="2012" name="PLoS ONE">
        <title>A Deeply Branching Thermophilic Bacterium with an Ancient Acetyl-CoA Pathway Dominates a Subsurface Ecosystem.</title>
        <authorList>
            <person name="Takami H."/>
            <person name="Noguchi H."/>
            <person name="Takaki Y."/>
            <person name="Uchiyama I."/>
            <person name="Toyoda A."/>
            <person name="Nishi S."/>
            <person name="Chee G.-J."/>
            <person name="Arai W."/>
            <person name="Nunoura T."/>
            <person name="Itoh T."/>
            <person name="Hattori M."/>
            <person name="Takai K."/>
        </authorList>
    </citation>
    <scope>NUCLEOTIDE SEQUENCE</scope>
</reference>
<keyword evidence="3" id="KW-0812">Transmembrane</keyword>
<dbReference type="InterPro" id="IPR000182">
    <property type="entry name" value="GNAT_dom"/>
</dbReference>
<dbReference type="Gene3D" id="3.40.630.30">
    <property type="match status" value="1"/>
</dbReference>
<evidence type="ECO:0000259" key="4">
    <source>
        <dbReference type="PROSITE" id="PS51186"/>
    </source>
</evidence>
<dbReference type="EMBL" id="AP011712">
    <property type="protein sequence ID" value="BAL55193.1"/>
    <property type="molecule type" value="Genomic_DNA"/>
</dbReference>
<evidence type="ECO:0000313" key="5">
    <source>
        <dbReference type="EMBL" id="BAL55193.1"/>
    </source>
</evidence>
<dbReference type="CDD" id="cd04301">
    <property type="entry name" value="NAT_SF"/>
    <property type="match status" value="1"/>
</dbReference>
<keyword evidence="3" id="KW-1133">Transmembrane helix</keyword>
<dbReference type="Pfam" id="PF00583">
    <property type="entry name" value="Acetyltransf_1"/>
    <property type="match status" value="1"/>
</dbReference>
<evidence type="ECO:0000256" key="1">
    <source>
        <dbReference type="ARBA" id="ARBA00022679"/>
    </source>
</evidence>
<feature type="domain" description="N-acetyltransferase" evidence="4">
    <location>
        <begin position="19"/>
        <end position="161"/>
    </location>
</feature>
<keyword evidence="2" id="KW-0012">Acyltransferase</keyword>
<organism evidence="5">
    <name type="scientific">uncultured prokaryote</name>
    <dbReference type="NCBI Taxonomy" id="198431"/>
    <lineage>
        <taxon>unclassified sequences</taxon>
        <taxon>environmental samples</taxon>
    </lineage>
</organism>
<protein>
    <submittedName>
        <fullName evidence="5">GCN5-related N-acetyltransferase</fullName>
    </submittedName>
</protein>
<feature type="transmembrane region" description="Helical" evidence="3">
    <location>
        <begin position="45"/>
        <end position="64"/>
    </location>
</feature>
<dbReference type="PROSITE" id="PS51186">
    <property type="entry name" value="GNAT"/>
    <property type="match status" value="1"/>
</dbReference>
<evidence type="ECO:0000256" key="3">
    <source>
        <dbReference type="SAM" id="Phobius"/>
    </source>
</evidence>
<name>H5SGA7_9ZZZZ</name>
<dbReference type="PANTHER" id="PTHR43420">
    <property type="entry name" value="ACETYLTRANSFERASE"/>
    <property type="match status" value="1"/>
</dbReference>
<dbReference type="GO" id="GO:0016747">
    <property type="term" value="F:acyltransferase activity, transferring groups other than amino-acyl groups"/>
    <property type="evidence" value="ECO:0007669"/>
    <property type="project" value="InterPro"/>
</dbReference>
<dbReference type="SUPFAM" id="SSF55729">
    <property type="entry name" value="Acyl-CoA N-acyltransferases (Nat)"/>
    <property type="match status" value="1"/>
</dbReference>
<reference evidence="5" key="1">
    <citation type="journal article" date="2005" name="Environ. Microbiol.">
        <title>Genetic and functional properties of uncultivated thermophilic crenarchaeotes from a subsurface gold mine as revealed by analysis of genome fragments.</title>
        <authorList>
            <person name="Nunoura T."/>
            <person name="Hirayama H."/>
            <person name="Takami H."/>
            <person name="Oida H."/>
            <person name="Nishi S."/>
            <person name="Shimamura S."/>
            <person name="Suzuki Y."/>
            <person name="Inagaki F."/>
            <person name="Takai K."/>
            <person name="Nealson K.H."/>
            <person name="Horikoshi K."/>
        </authorList>
    </citation>
    <scope>NUCLEOTIDE SEQUENCE</scope>
</reference>
<keyword evidence="3" id="KW-0472">Membrane</keyword>
<dbReference type="AlphaFoldDB" id="H5SGA7"/>
<dbReference type="InterPro" id="IPR016181">
    <property type="entry name" value="Acyl_CoA_acyltransferase"/>
</dbReference>
<proteinExistence type="predicted"/>